<name>A0AA38YFV5_9EURO</name>
<feature type="compositionally biased region" description="Basic and acidic residues" evidence="1">
    <location>
        <begin position="263"/>
        <end position="278"/>
    </location>
</feature>
<keyword evidence="3" id="KW-1185">Reference proteome</keyword>
<feature type="compositionally biased region" description="Polar residues" evidence="1">
    <location>
        <begin position="59"/>
        <end position="77"/>
    </location>
</feature>
<organism evidence="2 3">
    <name type="scientific">Knufia peltigerae</name>
    <dbReference type="NCBI Taxonomy" id="1002370"/>
    <lineage>
        <taxon>Eukaryota</taxon>
        <taxon>Fungi</taxon>
        <taxon>Dikarya</taxon>
        <taxon>Ascomycota</taxon>
        <taxon>Pezizomycotina</taxon>
        <taxon>Eurotiomycetes</taxon>
        <taxon>Chaetothyriomycetidae</taxon>
        <taxon>Chaetothyriales</taxon>
        <taxon>Trichomeriaceae</taxon>
        <taxon>Knufia</taxon>
    </lineage>
</organism>
<feature type="region of interest" description="Disordered" evidence="1">
    <location>
        <begin position="467"/>
        <end position="607"/>
    </location>
</feature>
<comment type="caution">
    <text evidence="2">The sequence shown here is derived from an EMBL/GenBank/DDBJ whole genome shotgun (WGS) entry which is preliminary data.</text>
</comment>
<feature type="region of interest" description="Disordered" evidence="1">
    <location>
        <begin position="49"/>
        <end position="104"/>
    </location>
</feature>
<sequence>MVSHTRTHSKGSFSIFSFDSIRSFGHAGSRQASRIPSSADLNGRIESSLSYRCDPNDQPPASSEVEQPRNNDVVAQSSDRKEGSAQAHSLSGKGDNVQETSAMRSRRRFRPLSWLPWSQSSVASQYPRSQSVHLPKAPSTSTVARSFISAPILTSTTNVDVARTEGVVCGEISDMGSARTRWDPVLGWVANSPEEHNERVPSSEKLERKTTGPNVADASKSPTKMSMLQKRRIIKLGNIIRKRVKGVPVRFRSRRTASRVVHAHNEDTDEHPACGSPDKHLPVGILNLYKGKMRALTENKHLRRKSLNSSKEMAQARQDPPLLSDFADGTILDTEAGVEQRDYEQSAFGSLTKSFASAVDKLDFHSPLQRNLPFLRSKSSFFSQKKACNGDKAGFLDRQRHFQAMMAPTPVLEPEYPCIRSMVAAVPEPVKRAANDLAKQDNVPTPVLFSTEANKYVDAKPPAGYPRGVNPLGMHPPDTFASAPSGGRPEISASVDAAASPPPRQTPNPSTQIDDDDDLASLQDAPIYSPSLGDLSQYARDTPPSHRRSHPETSPPTYFEPTPTRVGMLPAREPSTERQGRLLKKSRSGLFSRSKSSKTITRKDKEMANPLHQRDANQQLAVYQGRTVKKSRSLQFGGLFRKNSQPNSGVRVPSEVPFQPTTPSPLRNVTRVSHGSDTINNKVDNGPPRMQFTRQ</sequence>
<evidence type="ECO:0000256" key="1">
    <source>
        <dbReference type="SAM" id="MobiDB-lite"/>
    </source>
</evidence>
<gene>
    <name evidence="2" type="ORF">H2204_000807</name>
</gene>
<feature type="region of interest" description="Disordered" evidence="1">
    <location>
        <begin position="639"/>
        <end position="695"/>
    </location>
</feature>
<feature type="compositionally biased region" description="Low complexity" evidence="1">
    <location>
        <begin position="588"/>
        <end position="599"/>
    </location>
</feature>
<proteinExistence type="predicted"/>
<reference evidence="2" key="1">
    <citation type="submission" date="2022-10" db="EMBL/GenBank/DDBJ databases">
        <title>Culturing micro-colonial fungi from biological soil crusts in the Mojave desert and describing Neophaeococcomyces mojavensis, and introducing the new genera and species Taxawa tesnikishii.</title>
        <authorList>
            <person name="Kurbessoian T."/>
            <person name="Stajich J.E."/>
        </authorList>
    </citation>
    <scope>NUCLEOTIDE SEQUENCE</scope>
    <source>
        <strain evidence="2">TK_35</strain>
    </source>
</reference>
<evidence type="ECO:0000313" key="3">
    <source>
        <dbReference type="Proteomes" id="UP001172681"/>
    </source>
</evidence>
<feature type="region of interest" description="Disordered" evidence="1">
    <location>
        <begin position="258"/>
        <end position="278"/>
    </location>
</feature>
<feature type="compositionally biased region" description="Basic and acidic residues" evidence="1">
    <location>
        <begin position="193"/>
        <end position="210"/>
    </location>
</feature>
<accession>A0AA38YFV5</accession>
<feature type="region of interest" description="Disordered" evidence="1">
    <location>
        <begin position="192"/>
        <end position="226"/>
    </location>
</feature>
<dbReference type="AlphaFoldDB" id="A0AA38YFV5"/>
<feature type="compositionally biased region" description="Polar residues" evidence="1">
    <location>
        <begin position="659"/>
        <end position="683"/>
    </location>
</feature>
<evidence type="ECO:0000313" key="2">
    <source>
        <dbReference type="EMBL" id="KAJ9646145.1"/>
    </source>
</evidence>
<dbReference type="Proteomes" id="UP001172681">
    <property type="component" value="Unassembled WGS sequence"/>
</dbReference>
<dbReference type="EMBL" id="JAPDRN010000003">
    <property type="protein sequence ID" value="KAJ9646145.1"/>
    <property type="molecule type" value="Genomic_DNA"/>
</dbReference>
<protein>
    <submittedName>
        <fullName evidence="2">Uncharacterized protein</fullName>
    </submittedName>
</protein>